<dbReference type="Proteomes" id="UP001149074">
    <property type="component" value="Unassembled WGS sequence"/>
</dbReference>
<accession>A0A9W9G3F8</accession>
<reference evidence="1" key="1">
    <citation type="submission" date="2022-11" db="EMBL/GenBank/DDBJ databases">
        <authorList>
            <person name="Petersen C."/>
        </authorList>
    </citation>
    <scope>NUCLEOTIDE SEQUENCE</scope>
    <source>
        <strain evidence="1">IBT 30761</strain>
    </source>
</reference>
<evidence type="ECO:0000313" key="1">
    <source>
        <dbReference type="EMBL" id="KAJ5110572.1"/>
    </source>
</evidence>
<evidence type="ECO:0000313" key="2">
    <source>
        <dbReference type="Proteomes" id="UP001149074"/>
    </source>
</evidence>
<dbReference type="RefSeq" id="XP_056478642.1">
    <property type="nucleotide sequence ID" value="XM_056613601.1"/>
</dbReference>
<gene>
    <name evidence="1" type="ORF">N7532_001107</name>
</gene>
<dbReference type="GeneID" id="81352580"/>
<sequence>MVHNPNEQVHVPFTGTPAPIPPTRLRIFRARRNPVGNGRLVSVLFANSTLDVRSRYYPTATCELVPHERRSIGRTLGVQYFAILRGNIRIIVAGRERSAVTNDVVVCGGLDFELVNRGVIVVELIIVFDDTMFQFHQHP</sequence>
<name>A0A9W9G3F8_9EURO</name>
<reference evidence="1" key="2">
    <citation type="journal article" date="2023" name="IMA Fungus">
        <title>Comparative genomic study of the Penicillium genus elucidates a diverse pangenome and 15 lateral gene transfer events.</title>
        <authorList>
            <person name="Petersen C."/>
            <person name="Sorensen T."/>
            <person name="Nielsen M.R."/>
            <person name="Sondergaard T.E."/>
            <person name="Sorensen J.L."/>
            <person name="Fitzpatrick D.A."/>
            <person name="Frisvad J.C."/>
            <person name="Nielsen K.L."/>
        </authorList>
    </citation>
    <scope>NUCLEOTIDE SEQUENCE</scope>
    <source>
        <strain evidence="1">IBT 30761</strain>
    </source>
</reference>
<keyword evidence="2" id="KW-1185">Reference proteome</keyword>
<dbReference type="AlphaFoldDB" id="A0A9W9G3F8"/>
<comment type="caution">
    <text evidence="1">The sequence shown here is derived from an EMBL/GenBank/DDBJ whole genome shotgun (WGS) entry which is preliminary data.</text>
</comment>
<protein>
    <submittedName>
        <fullName evidence="1">Uncharacterized protein</fullName>
    </submittedName>
</protein>
<organism evidence="1 2">
    <name type="scientific">Penicillium argentinense</name>
    <dbReference type="NCBI Taxonomy" id="1131581"/>
    <lineage>
        <taxon>Eukaryota</taxon>
        <taxon>Fungi</taxon>
        <taxon>Dikarya</taxon>
        <taxon>Ascomycota</taxon>
        <taxon>Pezizomycotina</taxon>
        <taxon>Eurotiomycetes</taxon>
        <taxon>Eurotiomycetidae</taxon>
        <taxon>Eurotiales</taxon>
        <taxon>Aspergillaceae</taxon>
        <taxon>Penicillium</taxon>
    </lineage>
</organism>
<dbReference type="EMBL" id="JAPQKI010000002">
    <property type="protein sequence ID" value="KAJ5110572.1"/>
    <property type="molecule type" value="Genomic_DNA"/>
</dbReference>
<proteinExistence type="predicted"/>